<evidence type="ECO:0000256" key="2">
    <source>
        <dbReference type="SAM" id="Phobius"/>
    </source>
</evidence>
<dbReference type="GO" id="GO:0009507">
    <property type="term" value="C:chloroplast"/>
    <property type="evidence" value="ECO:0007669"/>
    <property type="project" value="TreeGrafter"/>
</dbReference>
<evidence type="ECO:0000313" key="3">
    <source>
        <dbReference type="EMBL" id="KAL0005661.1"/>
    </source>
</evidence>
<evidence type="ECO:0000256" key="1">
    <source>
        <dbReference type="SAM" id="MobiDB-lite"/>
    </source>
</evidence>
<keyword evidence="4" id="KW-1185">Reference proteome</keyword>
<evidence type="ECO:0000313" key="4">
    <source>
        <dbReference type="Proteomes" id="UP001459277"/>
    </source>
</evidence>
<name>A0AAW2DAI2_9ROSI</name>
<dbReference type="PANTHER" id="PTHR33975">
    <property type="entry name" value="MYELIN-ASSOCIATED OLIGODENDROCYTE BASIC PROTEIN"/>
    <property type="match status" value="1"/>
</dbReference>
<comment type="caution">
    <text evidence="3">The sequence shown here is derived from an EMBL/GenBank/DDBJ whole genome shotgun (WGS) entry which is preliminary data.</text>
</comment>
<reference evidence="3 4" key="1">
    <citation type="submission" date="2024-01" db="EMBL/GenBank/DDBJ databases">
        <title>A telomere-to-telomere, gap-free genome of sweet tea (Lithocarpus litseifolius).</title>
        <authorList>
            <person name="Zhou J."/>
        </authorList>
    </citation>
    <scope>NUCLEOTIDE SEQUENCE [LARGE SCALE GENOMIC DNA]</scope>
    <source>
        <strain evidence="3">Zhou-2022a</strain>
        <tissue evidence="3">Leaf</tissue>
    </source>
</reference>
<dbReference type="InterPro" id="IPR053023">
    <property type="entry name" value="FLAP_modulator"/>
</dbReference>
<feature type="region of interest" description="Disordered" evidence="1">
    <location>
        <begin position="128"/>
        <end position="147"/>
    </location>
</feature>
<organism evidence="3 4">
    <name type="scientific">Lithocarpus litseifolius</name>
    <dbReference type="NCBI Taxonomy" id="425828"/>
    <lineage>
        <taxon>Eukaryota</taxon>
        <taxon>Viridiplantae</taxon>
        <taxon>Streptophyta</taxon>
        <taxon>Embryophyta</taxon>
        <taxon>Tracheophyta</taxon>
        <taxon>Spermatophyta</taxon>
        <taxon>Magnoliopsida</taxon>
        <taxon>eudicotyledons</taxon>
        <taxon>Gunneridae</taxon>
        <taxon>Pentapetalae</taxon>
        <taxon>rosids</taxon>
        <taxon>fabids</taxon>
        <taxon>Fagales</taxon>
        <taxon>Fagaceae</taxon>
        <taxon>Lithocarpus</taxon>
    </lineage>
</organism>
<accession>A0AAW2DAI2</accession>
<gene>
    <name evidence="3" type="ORF">SO802_013222</name>
</gene>
<keyword evidence="2" id="KW-0472">Membrane</keyword>
<dbReference type="AlphaFoldDB" id="A0AAW2DAI2"/>
<dbReference type="InterPro" id="IPR010903">
    <property type="entry name" value="DUF1517"/>
</dbReference>
<keyword evidence="2" id="KW-0812">Transmembrane</keyword>
<sequence length="401" mass="42947">MATTTASSLKWNHTVSIHLPPPSPPRLLPTTTTTSFTRPVKFSGALNLNLQSSSKLSVKCFIFTNKSKNHVTTDLDLSSDSKTKNPFEVFANTLLNAIKALRKPAVATVLLGLLLLYDPNSALAASGGRMGGRSFSSQSSSSSSRSYSVPRNSGGGFSFSAPYYAPSPFGGGGGFYMGPAVGVGSSFFFILMGFAAFVLVSGVLSDRSEGGVLTATEKTSVVKLQVGLLGMGRSLQMDLNRIAETADTSSSSGLSYVLTETTLALLRHPSYCISGYSAVDIKRSMEDGEKRFNQLSIEERGKFDEETLVNVNNIKKQSTSSQRANGFSNEYIVITILVAAEGVHKLPTINGSGDLKEALQKLGSIPSSKILAVEVLWTPQNENDTLSERELLEDYPLLRPL</sequence>
<dbReference type="PANTHER" id="PTHR33975:SF2">
    <property type="entry name" value="MYELIN-ASSOCIATED OLIGODENDROCYTE BASIC PROTEIN"/>
    <property type="match status" value="1"/>
</dbReference>
<keyword evidence="2" id="KW-1133">Transmembrane helix</keyword>
<dbReference type="Pfam" id="PF07466">
    <property type="entry name" value="DUF1517"/>
    <property type="match status" value="1"/>
</dbReference>
<feature type="transmembrane region" description="Helical" evidence="2">
    <location>
        <begin position="176"/>
        <end position="200"/>
    </location>
</feature>
<dbReference type="Proteomes" id="UP001459277">
    <property type="component" value="Unassembled WGS sequence"/>
</dbReference>
<proteinExistence type="predicted"/>
<dbReference type="EMBL" id="JAZDWU010000004">
    <property type="protein sequence ID" value="KAL0005661.1"/>
    <property type="molecule type" value="Genomic_DNA"/>
</dbReference>
<protein>
    <submittedName>
        <fullName evidence="3">Uncharacterized protein</fullName>
    </submittedName>
</protein>
<feature type="compositionally biased region" description="Low complexity" evidence="1">
    <location>
        <begin position="132"/>
        <end position="147"/>
    </location>
</feature>